<organism evidence="5 6">
    <name type="scientific">Microlunatus spumicola</name>
    <dbReference type="NCBI Taxonomy" id="81499"/>
    <lineage>
        <taxon>Bacteria</taxon>
        <taxon>Bacillati</taxon>
        <taxon>Actinomycetota</taxon>
        <taxon>Actinomycetes</taxon>
        <taxon>Propionibacteriales</taxon>
        <taxon>Propionibacteriaceae</taxon>
        <taxon>Microlunatus</taxon>
    </lineage>
</organism>
<dbReference type="RefSeq" id="WP_204912271.1">
    <property type="nucleotide sequence ID" value="NZ_BAAAYR010000001.1"/>
</dbReference>
<keyword evidence="2" id="KW-0119">Carbohydrate metabolism</keyword>
<feature type="signal peptide" evidence="3">
    <location>
        <begin position="1"/>
        <end position="48"/>
    </location>
</feature>
<dbReference type="InterPro" id="IPR007742">
    <property type="entry name" value="NosD_dom"/>
</dbReference>
<dbReference type="InterPro" id="IPR011050">
    <property type="entry name" value="Pectin_lyase_fold/virulence"/>
</dbReference>
<keyword evidence="1" id="KW-0326">Glycosidase</keyword>
<dbReference type="InterPro" id="IPR036116">
    <property type="entry name" value="FN3_sf"/>
</dbReference>
<comment type="caution">
    <text evidence="5">The sequence shown here is derived from an EMBL/GenBank/DDBJ whole genome shotgun (WGS) entry which is preliminary data.</text>
</comment>
<feature type="domain" description="Fibronectin type-III" evidence="4">
    <location>
        <begin position="181"/>
        <end position="274"/>
    </location>
</feature>
<accession>A0ABP6WRB0</accession>
<dbReference type="InterPro" id="IPR006626">
    <property type="entry name" value="PbH1"/>
</dbReference>
<gene>
    <name evidence="5" type="ORF">GCM10022197_06280</name>
</gene>
<keyword evidence="2" id="KW-0624">Polysaccharide degradation</keyword>
<keyword evidence="3" id="KW-0732">Signal</keyword>
<dbReference type="InterPro" id="IPR013783">
    <property type="entry name" value="Ig-like_fold"/>
</dbReference>
<evidence type="ECO:0000313" key="5">
    <source>
        <dbReference type="EMBL" id="GAA3553898.1"/>
    </source>
</evidence>
<dbReference type="EMBL" id="BAAAYR010000001">
    <property type="protein sequence ID" value="GAA3553898.1"/>
    <property type="molecule type" value="Genomic_DNA"/>
</dbReference>
<dbReference type="Proteomes" id="UP001500767">
    <property type="component" value="Unassembled WGS sequence"/>
</dbReference>
<evidence type="ECO:0000256" key="2">
    <source>
        <dbReference type="ARBA" id="ARBA00023326"/>
    </source>
</evidence>
<dbReference type="CDD" id="cd00063">
    <property type="entry name" value="FN3"/>
    <property type="match status" value="1"/>
</dbReference>
<sequence length="580" mass="60808">MSTPHTAPNPTSTTRPPASRTLRWVSRTTLGLATLAATALVPVAPASAAVATPGVHENGTSALTLSGGWRTTKTTTASGGTFSTLVGKNGFASMTFKATGVSWVSRPGPYNGLAKVYLDGRLVKTVDLYKSKTQFKKTVWSVKGLSDSTHTLKVVRTGKKNSAADGANLVVDAFRVLDVSAPSAPTGVAAAKNRTGYTLSWNRPSASDLLGYRVYRKKGTGATTQVAWLPAGTTKFADVGLANSTRYVYWVRAMDKAGNVSGNSSTVTATTGAATSYNDVRIDACPSATTTVSTWKQLQSAITNAPAGRVVKMNPGTYSVPWGMAVKANGTASNPVWICGPRNAVLSGPGVTGNGGFRVDGSSYLRISGMTVRNSQKGISVMNSNHVAVSDVLVEHIGEEAVHLKNNTTDSVVVGNTIRDTGLMTPTYGEGVYVGTAKGNWCKYNDCAPDASNRNAVIANHISRTSSEPIDLKEGAVDGTVWGNTLDGGSMKIGETLISVQTNNWVVAHNTGSNVKQDGVQVWQAYEVWGRNNTIFANDFTSGVPGYGVRLAYVNIGNVVGCDTWVSSSADGISNKACQK</sequence>
<dbReference type="SMART" id="SM00060">
    <property type="entry name" value="FN3"/>
    <property type="match status" value="1"/>
</dbReference>
<dbReference type="SUPFAM" id="SSF51126">
    <property type="entry name" value="Pectin lyase-like"/>
    <property type="match status" value="1"/>
</dbReference>
<reference evidence="6" key="1">
    <citation type="journal article" date="2019" name="Int. J. Syst. Evol. Microbiol.">
        <title>The Global Catalogue of Microorganisms (GCM) 10K type strain sequencing project: providing services to taxonomists for standard genome sequencing and annotation.</title>
        <authorList>
            <consortium name="The Broad Institute Genomics Platform"/>
            <consortium name="The Broad Institute Genome Sequencing Center for Infectious Disease"/>
            <person name="Wu L."/>
            <person name="Ma J."/>
        </authorList>
    </citation>
    <scope>NUCLEOTIDE SEQUENCE [LARGE SCALE GENOMIC DNA]</scope>
    <source>
        <strain evidence="6">JCM 16540</strain>
    </source>
</reference>
<keyword evidence="6" id="KW-1185">Reference proteome</keyword>
<dbReference type="SUPFAM" id="SSF49265">
    <property type="entry name" value="Fibronectin type III"/>
    <property type="match status" value="1"/>
</dbReference>
<dbReference type="SMART" id="SM00710">
    <property type="entry name" value="PbH1"/>
    <property type="match status" value="6"/>
</dbReference>
<keyword evidence="1" id="KW-0378">Hydrolase</keyword>
<dbReference type="Gene3D" id="2.60.40.10">
    <property type="entry name" value="Immunoglobulins"/>
    <property type="match status" value="1"/>
</dbReference>
<dbReference type="Gene3D" id="2.60.120.260">
    <property type="entry name" value="Galactose-binding domain-like"/>
    <property type="match status" value="1"/>
</dbReference>
<evidence type="ECO:0000313" key="6">
    <source>
        <dbReference type="Proteomes" id="UP001500767"/>
    </source>
</evidence>
<dbReference type="Pfam" id="PF00041">
    <property type="entry name" value="fn3"/>
    <property type="match status" value="1"/>
</dbReference>
<dbReference type="Gene3D" id="2.160.20.10">
    <property type="entry name" value="Single-stranded right-handed beta-helix, Pectin lyase-like"/>
    <property type="match status" value="1"/>
</dbReference>
<protein>
    <recommendedName>
        <fullName evidence="4">Fibronectin type-III domain-containing protein</fullName>
    </recommendedName>
</protein>
<name>A0ABP6WRB0_9ACTN</name>
<evidence type="ECO:0000256" key="1">
    <source>
        <dbReference type="ARBA" id="ARBA00023295"/>
    </source>
</evidence>
<dbReference type="InterPro" id="IPR003961">
    <property type="entry name" value="FN3_dom"/>
</dbReference>
<dbReference type="InterPro" id="IPR012334">
    <property type="entry name" value="Pectin_lyas_fold"/>
</dbReference>
<feature type="chain" id="PRO_5047004829" description="Fibronectin type-III domain-containing protein" evidence="3">
    <location>
        <begin position="49"/>
        <end position="580"/>
    </location>
</feature>
<evidence type="ECO:0000256" key="3">
    <source>
        <dbReference type="SAM" id="SignalP"/>
    </source>
</evidence>
<evidence type="ECO:0000259" key="4">
    <source>
        <dbReference type="PROSITE" id="PS50853"/>
    </source>
</evidence>
<dbReference type="Pfam" id="PF05048">
    <property type="entry name" value="NosD"/>
    <property type="match status" value="1"/>
</dbReference>
<dbReference type="PROSITE" id="PS50853">
    <property type="entry name" value="FN3"/>
    <property type="match status" value="1"/>
</dbReference>
<proteinExistence type="predicted"/>